<reference evidence="1 2" key="1">
    <citation type="submission" date="2012-12" db="EMBL/GenBank/DDBJ databases">
        <title>Genome assembly of Fulvivirga imtechensis AK7.</title>
        <authorList>
            <person name="Nupur N."/>
            <person name="Khatri I."/>
            <person name="Kumar R."/>
            <person name="Subramanian S."/>
            <person name="Pinnaka A."/>
        </authorList>
    </citation>
    <scope>NUCLEOTIDE SEQUENCE [LARGE SCALE GENOMIC DNA]</scope>
    <source>
        <strain evidence="1 2">AK7</strain>
    </source>
</reference>
<sequence length="154" mass="17379">MGKTDEKTTINIWNAENKLVYTETIKKINAFVRPYNFSQMPDGVYTLEIIEGRTVSKKLIFHGVVAPVLKEEATYPEVVKVDPLTGEKSVYKLTIVNPGKVKASIRIFDGNEKLVYSTVESFENIFSRLYNLKEIGLGATLEVEVNGDVKKYVL</sequence>
<gene>
    <name evidence="1" type="ORF">C900_03464</name>
</gene>
<evidence type="ECO:0000313" key="1">
    <source>
        <dbReference type="EMBL" id="ELR70691.1"/>
    </source>
</evidence>
<organism evidence="1 2">
    <name type="scientific">Fulvivirga imtechensis AK7</name>
    <dbReference type="NCBI Taxonomy" id="1237149"/>
    <lineage>
        <taxon>Bacteria</taxon>
        <taxon>Pseudomonadati</taxon>
        <taxon>Bacteroidota</taxon>
        <taxon>Cytophagia</taxon>
        <taxon>Cytophagales</taxon>
        <taxon>Fulvivirgaceae</taxon>
        <taxon>Fulvivirga</taxon>
    </lineage>
</organism>
<proteinExistence type="predicted"/>
<protein>
    <submittedName>
        <fullName evidence="1">Uncharacterized protein</fullName>
    </submittedName>
</protein>
<dbReference type="Proteomes" id="UP000011135">
    <property type="component" value="Unassembled WGS sequence"/>
</dbReference>
<evidence type="ECO:0000313" key="2">
    <source>
        <dbReference type="Proteomes" id="UP000011135"/>
    </source>
</evidence>
<name>L8JP08_9BACT</name>
<comment type="caution">
    <text evidence="1">The sequence shown here is derived from an EMBL/GenBank/DDBJ whole genome shotgun (WGS) entry which is preliminary data.</text>
</comment>
<dbReference type="STRING" id="1237149.C900_03464"/>
<keyword evidence="2" id="KW-1185">Reference proteome</keyword>
<dbReference type="EMBL" id="AMZN01000050">
    <property type="protein sequence ID" value="ELR70691.1"/>
    <property type="molecule type" value="Genomic_DNA"/>
</dbReference>
<dbReference type="AlphaFoldDB" id="L8JP08"/>
<accession>L8JP08</accession>